<organism evidence="1 2">
    <name type="scientific">Juglans regia</name>
    <name type="common">English walnut</name>
    <dbReference type="NCBI Taxonomy" id="51240"/>
    <lineage>
        <taxon>Eukaryota</taxon>
        <taxon>Viridiplantae</taxon>
        <taxon>Streptophyta</taxon>
        <taxon>Embryophyta</taxon>
        <taxon>Tracheophyta</taxon>
        <taxon>Spermatophyta</taxon>
        <taxon>Magnoliopsida</taxon>
        <taxon>eudicotyledons</taxon>
        <taxon>Gunneridae</taxon>
        <taxon>Pentapetalae</taxon>
        <taxon>rosids</taxon>
        <taxon>fabids</taxon>
        <taxon>Fagales</taxon>
        <taxon>Juglandaceae</taxon>
        <taxon>Juglans</taxon>
    </lineage>
</organism>
<sequence length="156" mass="17690">MSNAKAVSSSMSSTHTLKLFDGGPFCDLTLYRSTVGAHQYVLLTRPDLFFTVNKVCQFMHRLTVIHWTAVKRILQYLKETPHHGLKFNPQISPNLQAFSNADWVGCPDDRRSTSGYLIYFGSNLISWTSWKQHIVVAHSSMEAEYRALANSTAKHI</sequence>
<dbReference type="Proteomes" id="UP000235220">
    <property type="component" value="Chromosome 15"/>
</dbReference>
<dbReference type="STRING" id="51240.A0A2I4E6I4"/>
<gene>
    <name evidence="2" type="primary">LOC108986733</name>
</gene>
<keyword evidence="1" id="KW-1185">Reference proteome</keyword>
<evidence type="ECO:0000313" key="2">
    <source>
        <dbReference type="RefSeq" id="XP_018814995.1"/>
    </source>
</evidence>
<name>A0A2I4E6I4_JUGRE</name>
<protein>
    <submittedName>
        <fullName evidence="2">Uncharacterized mitochondrial protein AtMg00810-like</fullName>
    </submittedName>
</protein>
<dbReference type="GeneID" id="108986733"/>
<reference evidence="2" key="1">
    <citation type="submission" date="2025-08" db="UniProtKB">
        <authorList>
            <consortium name="RefSeq"/>
        </authorList>
    </citation>
    <scope>IDENTIFICATION</scope>
    <source>
        <tissue evidence="2">Leaves</tissue>
    </source>
</reference>
<dbReference type="PANTHER" id="PTHR11439:SF455">
    <property type="entry name" value="RLK (RECEPTOR-LIKE PROTEIN KINASE) 8, PUTATIVE-RELATED"/>
    <property type="match status" value="1"/>
</dbReference>
<dbReference type="PANTHER" id="PTHR11439">
    <property type="entry name" value="GAG-POL-RELATED RETROTRANSPOSON"/>
    <property type="match status" value="1"/>
</dbReference>
<dbReference type="KEGG" id="jre:108986733"/>
<dbReference type="CDD" id="cd09272">
    <property type="entry name" value="RNase_HI_RT_Ty1"/>
    <property type="match status" value="1"/>
</dbReference>
<dbReference type="OrthoDB" id="1931513at2759"/>
<dbReference type="RefSeq" id="XP_018814995.1">
    <property type="nucleotide sequence ID" value="XM_018959450.1"/>
</dbReference>
<evidence type="ECO:0000313" key="1">
    <source>
        <dbReference type="Proteomes" id="UP000235220"/>
    </source>
</evidence>
<accession>A0A2I4E6I4</accession>
<dbReference type="Gramene" id="Jr15_07160_p1">
    <property type="protein sequence ID" value="cds.Jr15_07160_p1"/>
    <property type="gene ID" value="Jr15_07160"/>
</dbReference>
<dbReference type="AlphaFoldDB" id="A0A2I4E6I4"/>
<proteinExistence type="predicted"/>